<feature type="compositionally biased region" description="Polar residues" evidence="1">
    <location>
        <begin position="334"/>
        <end position="348"/>
    </location>
</feature>
<feature type="region of interest" description="Disordered" evidence="1">
    <location>
        <begin position="495"/>
        <end position="534"/>
    </location>
</feature>
<feature type="compositionally biased region" description="Basic and acidic residues" evidence="1">
    <location>
        <begin position="795"/>
        <end position="805"/>
    </location>
</feature>
<feature type="compositionally biased region" description="Basic residues" evidence="1">
    <location>
        <begin position="974"/>
        <end position="993"/>
    </location>
</feature>
<gene>
    <name evidence="3" type="primary">LOC101858309</name>
</gene>
<accession>A0ABM1ABE2</accession>
<dbReference type="Proteomes" id="UP000694888">
    <property type="component" value="Unplaced"/>
</dbReference>
<feature type="compositionally biased region" description="Basic and acidic residues" evidence="1">
    <location>
        <begin position="397"/>
        <end position="409"/>
    </location>
</feature>
<protein>
    <submittedName>
        <fullName evidence="3">Uncharacterized protein LOC101858309</fullName>
    </submittedName>
</protein>
<name>A0ABM1ABE2_APLCA</name>
<feature type="compositionally biased region" description="Basic residues" evidence="1">
    <location>
        <begin position="780"/>
        <end position="794"/>
    </location>
</feature>
<feature type="compositionally biased region" description="Basic and acidic residues" evidence="1">
    <location>
        <begin position="349"/>
        <end position="377"/>
    </location>
</feature>
<feature type="compositionally biased region" description="Polar residues" evidence="1">
    <location>
        <begin position="995"/>
        <end position="1004"/>
    </location>
</feature>
<feature type="compositionally biased region" description="Basic and acidic residues" evidence="1">
    <location>
        <begin position="823"/>
        <end position="841"/>
    </location>
</feature>
<sequence>MEDDILIRTDGNWSRPVVSSMARLNQIQPSIYNIGLHDAGSLKPPRSLKNTHLKTERDLQSTDGFGVNATHQQAELTEGNGLSSGRQSFRELTATPPVLSTSYQRAAWGSNSSIPELIARQGKASHSKRPSSATLQSKVLRDACRRTRPQSAKELLGKDERKKPVLKITGQRKTVQANGFPPHHPGYVPATHGNPSVHKRQGTAWASLPPGHVSTVNGAKPGNPTYEGDPLPPNAPYSSPVQSDSEYEEEFSGRPSTPPLRYRPQSHPIHLSLPTTDDGADDSELLDTDRLLQEADNFVQRKKEEEETQAADVCTTWPESLHDVDYADSPDAQEINSSERFIKTTIQSKLHEQMLKKQNDREKRDRARKERKNRESADSFLSSDSSSEYSSDGDIDVDVREVGINESDARIPANCVKDTDVPNTSTDDSKKKSNVSGQKEFLLPDGGDTSFLALELSENSQIIRKPLGPKSLDKARAKARAMGVKFREDRNITVDITPRNMGRKVVNTTYRPNAKKSASLPQQDKPSKDHSDCLCNAGLEGLGLTEDEMKAFRKDIEQEFSQSGLSVPQSSQNRSQLVSVVTVDYTDDTAAEDEEKKSNKKKGKKSMQEVETMVSKLSQAEQLDDFGLPVSQILHKSAPEQNYYERSRSGSRMQSRPPSAQPERKKESEEDSTVYMTTKTVEFGPGGPHETVSKTAVSAHHERKTKDPHSHSAPIWPSSIKRQKEKMKLEKEVGRAAENEHEEDGCEKNGSDGVDVEQLEQLLQDAKVMAKESINDVSKKRPPSGKRPSSKLKKRTEETGTKEMQKPVQWTANAKPASSAEMSRSKEAIQALRKDQEDKRYSMYSTKGPRYHSHSKPRAQSAGSVRPPVFLSTLPYEDDEDTEEFQECLDMKTKMAALGVDIDPKVLERALFAPSGKSLHFNVPGELPQDPSDGLLTHYKYWLSEDYKRVQQMNRRLARDDHIRYLQKLAEEKKKKRLAAKGKKGGKKSKKNQNRCETPSKNAM</sequence>
<feature type="region of interest" description="Disordered" evidence="1">
    <location>
        <begin position="974"/>
        <end position="1004"/>
    </location>
</feature>
<dbReference type="RefSeq" id="XP_012944465.2">
    <property type="nucleotide sequence ID" value="XM_013089011.2"/>
</dbReference>
<feature type="compositionally biased region" description="Low complexity" evidence="1">
    <location>
        <begin position="378"/>
        <end position="390"/>
    </location>
</feature>
<reference evidence="3" key="1">
    <citation type="submission" date="2025-08" db="UniProtKB">
        <authorList>
            <consortium name="RefSeq"/>
        </authorList>
    </citation>
    <scope>IDENTIFICATION</scope>
</reference>
<organism evidence="2 3">
    <name type="scientific">Aplysia californica</name>
    <name type="common">California sea hare</name>
    <dbReference type="NCBI Taxonomy" id="6500"/>
    <lineage>
        <taxon>Eukaryota</taxon>
        <taxon>Metazoa</taxon>
        <taxon>Spiralia</taxon>
        <taxon>Lophotrochozoa</taxon>
        <taxon>Mollusca</taxon>
        <taxon>Gastropoda</taxon>
        <taxon>Heterobranchia</taxon>
        <taxon>Euthyneura</taxon>
        <taxon>Tectipleura</taxon>
        <taxon>Aplysiida</taxon>
        <taxon>Aplysioidea</taxon>
        <taxon>Aplysiidae</taxon>
        <taxon>Aplysia</taxon>
    </lineage>
</organism>
<evidence type="ECO:0000313" key="3">
    <source>
        <dbReference type="RefSeq" id="XP_012944465.2"/>
    </source>
</evidence>
<evidence type="ECO:0000256" key="1">
    <source>
        <dbReference type="SAM" id="MobiDB-lite"/>
    </source>
</evidence>
<keyword evidence="2" id="KW-1185">Reference proteome</keyword>
<feature type="region of interest" description="Disordered" evidence="1">
    <location>
        <begin position="192"/>
        <end position="283"/>
    </location>
</feature>
<feature type="region of interest" description="Disordered" evidence="1">
    <location>
        <begin position="322"/>
        <end position="442"/>
    </location>
</feature>
<feature type="compositionally biased region" description="Basic and acidic residues" evidence="1">
    <location>
        <begin position="726"/>
        <end position="739"/>
    </location>
</feature>
<proteinExistence type="predicted"/>
<feature type="region of interest" description="Disordered" evidence="1">
    <location>
        <begin position="586"/>
        <end position="876"/>
    </location>
</feature>
<dbReference type="GeneID" id="101858309"/>
<feature type="compositionally biased region" description="Basic and acidic residues" evidence="1">
    <location>
        <begin position="768"/>
        <end position="779"/>
    </location>
</feature>
<evidence type="ECO:0000313" key="2">
    <source>
        <dbReference type="Proteomes" id="UP000694888"/>
    </source>
</evidence>